<dbReference type="EMBL" id="JAABOO010000002">
    <property type="protein sequence ID" value="NER13673.1"/>
    <property type="molecule type" value="Genomic_DNA"/>
</dbReference>
<dbReference type="AlphaFoldDB" id="A0A6P0US25"/>
<proteinExistence type="predicted"/>
<reference evidence="2 3" key="1">
    <citation type="submission" date="2020-01" db="EMBL/GenBank/DDBJ databases">
        <title>Leptobacterium flavescens.</title>
        <authorList>
            <person name="Wang G."/>
        </authorList>
    </citation>
    <scope>NUCLEOTIDE SEQUENCE [LARGE SCALE GENOMIC DNA]</scope>
    <source>
        <strain evidence="2 3">KCTC 22160</strain>
    </source>
</reference>
<dbReference type="Proteomes" id="UP000468581">
    <property type="component" value="Unassembled WGS sequence"/>
</dbReference>
<accession>A0A6P0US25</accession>
<protein>
    <submittedName>
        <fullName evidence="2">Uncharacterized protein</fullName>
    </submittedName>
</protein>
<organism evidence="2 3">
    <name type="scientific">Leptobacterium flavescens</name>
    <dbReference type="NCBI Taxonomy" id="472055"/>
    <lineage>
        <taxon>Bacteria</taxon>
        <taxon>Pseudomonadati</taxon>
        <taxon>Bacteroidota</taxon>
        <taxon>Flavobacteriia</taxon>
        <taxon>Flavobacteriales</taxon>
        <taxon>Flavobacteriaceae</taxon>
        <taxon>Leptobacterium</taxon>
    </lineage>
</organism>
<keyword evidence="1" id="KW-0812">Transmembrane</keyword>
<keyword evidence="1" id="KW-1133">Transmembrane helix</keyword>
<name>A0A6P0US25_9FLAO</name>
<keyword evidence="1" id="KW-0472">Membrane</keyword>
<keyword evidence="3" id="KW-1185">Reference proteome</keyword>
<comment type="caution">
    <text evidence="2">The sequence shown here is derived from an EMBL/GenBank/DDBJ whole genome shotgun (WGS) entry which is preliminary data.</text>
</comment>
<dbReference type="RefSeq" id="WP_163606750.1">
    <property type="nucleotide sequence ID" value="NZ_JAABOO010000002.1"/>
</dbReference>
<evidence type="ECO:0000256" key="1">
    <source>
        <dbReference type="SAM" id="Phobius"/>
    </source>
</evidence>
<evidence type="ECO:0000313" key="2">
    <source>
        <dbReference type="EMBL" id="NER13673.1"/>
    </source>
</evidence>
<gene>
    <name evidence="2" type="ORF">GWK08_09505</name>
</gene>
<sequence length="153" mass="17572">MEKRSNIRSVLIKYLVGFLSFCYLMSPFQVQLAGFMHTLDHALVSYGEFQESHSHAFMDPRERLAHSAESFEGDHSHSFLTFFSSLSADENSKGDQTIPEFKPDKHIVNNSLIFNVFYEDLQKHISVHMAQSPPEAYLEEIFPPPENPSFTNL</sequence>
<evidence type="ECO:0000313" key="3">
    <source>
        <dbReference type="Proteomes" id="UP000468581"/>
    </source>
</evidence>
<feature type="transmembrane region" description="Helical" evidence="1">
    <location>
        <begin position="12"/>
        <end position="30"/>
    </location>
</feature>